<feature type="compositionally biased region" description="Polar residues" evidence="1">
    <location>
        <begin position="200"/>
        <end position="210"/>
    </location>
</feature>
<proteinExistence type="predicted"/>
<sequence>MAFTPVELECVLPLTVGWSRGGSSWWGSPGEVWQGEWTGPAIRDAAPGGPRQRLKVQTLDVEGNTDLSCLAGVTTVATAYDQSDITDMDSRMTSATVPGKREAENWSLSSTVVKKQRQSCREQKREGLMDRLPPPKRLMDFQPPSKEECTLLHGKSLTKLEKVNLSLETFPEDEENILKHKTVPGSIKSRTEERQRNNENDTPQHQATTD</sequence>
<comment type="caution">
    <text evidence="2">The sequence shown here is derived from an EMBL/GenBank/DDBJ whole genome shotgun (WGS) entry which is preliminary data.</text>
</comment>
<evidence type="ECO:0000256" key="1">
    <source>
        <dbReference type="SAM" id="MobiDB-lite"/>
    </source>
</evidence>
<dbReference type="EMBL" id="JAUYZG010000019">
    <property type="protein sequence ID" value="KAK2878662.1"/>
    <property type="molecule type" value="Genomic_DNA"/>
</dbReference>
<gene>
    <name evidence="2" type="ORF">Q8A67_019453</name>
</gene>
<evidence type="ECO:0000313" key="3">
    <source>
        <dbReference type="Proteomes" id="UP001187343"/>
    </source>
</evidence>
<keyword evidence="3" id="KW-1185">Reference proteome</keyword>
<accession>A0AA88PFJ6</accession>
<evidence type="ECO:0000313" key="2">
    <source>
        <dbReference type="EMBL" id="KAK2878662.1"/>
    </source>
</evidence>
<dbReference type="Proteomes" id="UP001187343">
    <property type="component" value="Unassembled WGS sequence"/>
</dbReference>
<organism evidence="2 3">
    <name type="scientific">Cirrhinus molitorella</name>
    <name type="common">mud carp</name>
    <dbReference type="NCBI Taxonomy" id="172907"/>
    <lineage>
        <taxon>Eukaryota</taxon>
        <taxon>Metazoa</taxon>
        <taxon>Chordata</taxon>
        <taxon>Craniata</taxon>
        <taxon>Vertebrata</taxon>
        <taxon>Euteleostomi</taxon>
        <taxon>Actinopterygii</taxon>
        <taxon>Neopterygii</taxon>
        <taxon>Teleostei</taxon>
        <taxon>Ostariophysi</taxon>
        <taxon>Cypriniformes</taxon>
        <taxon>Cyprinidae</taxon>
        <taxon>Labeoninae</taxon>
        <taxon>Labeonini</taxon>
        <taxon>Cirrhinus</taxon>
    </lineage>
</organism>
<reference evidence="2" key="1">
    <citation type="submission" date="2023-08" db="EMBL/GenBank/DDBJ databases">
        <title>Chromosome-level Genome Assembly of mud carp (Cirrhinus molitorella).</title>
        <authorList>
            <person name="Liu H."/>
        </authorList>
    </citation>
    <scope>NUCLEOTIDE SEQUENCE</scope>
    <source>
        <strain evidence="2">Prfri</strain>
        <tissue evidence="2">Muscle</tissue>
    </source>
</reference>
<dbReference type="AlphaFoldDB" id="A0AA88PFJ6"/>
<protein>
    <submittedName>
        <fullName evidence="2">Uncharacterized protein</fullName>
    </submittedName>
</protein>
<feature type="region of interest" description="Disordered" evidence="1">
    <location>
        <begin position="173"/>
        <end position="210"/>
    </location>
</feature>
<feature type="compositionally biased region" description="Basic and acidic residues" evidence="1">
    <location>
        <begin position="189"/>
        <end position="199"/>
    </location>
</feature>
<name>A0AA88PFJ6_9TELE</name>